<dbReference type="CDD" id="cd07398">
    <property type="entry name" value="MPP_YbbF-LpxH"/>
    <property type="match status" value="1"/>
</dbReference>
<protein>
    <submittedName>
        <fullName evidence="8">UDP-2,3-diacylglucosamine hydrolase</fullName>
    </submittedName>
</protein>
<dbReference type="PANTHER" id="PTHR34990">
    <property type="entry name" value="UDP-2,3-DIACYLGLUCOSAMINE HYDROLASE-RELATED"/>
    <property type="match status" value="1"/>
</dbReference>
<dbReference type="SUPFAM" id="SSF56300">
    <property type="entry name" value="Metallo-dependent phosphatases"/>
    <property type="match status" value="1"/>
</dbReference>
<keyword evidence="4 8" id="KW-0378">Hydrolase</keyword>
<evidence type="ECO:0000259" key="7">
    <source>
        <dbReference type="Pfam" id="PF00149"/>
    </source>
</evidence>
<dbReference type="InterPro" id="IPR043461">
    <property type="entry name" value="LpxH-like"/>
</dbReference>
<sequence length="262" mass="30599">MKVNPEQISSFQELPSDKRIYFASDFHLGAPNEKESLDRELKIIRWLQHVSKDAAAIFLVGDIFDFWFEYKSTIPKGFIRFQGKLAELRDNGIPIIFFAGNHDMWMRNYFPNQLNIPVYKNPATLTVNNTKIFVGHGDGLGPGDKTYKFLKKLFSNRLLQGLFQWIHPNIGVWVAKSWADSSRDFSDQRSDTIDLSKERLFQFCEDIENNSHHDLYIFGHRHHPLELKVSENSTYFNLGEWINHCTYLEFDGKKAALKVFED</sequence>
<keyword evidence="9" id="KW-1185">Reference proteome</keyword>
<evidence type="ECO:0000313" key="9">
    <source>
        <dbReference type="Proteomes" id="UP000198393"/>
    </source>
</evidence>
<organism evidence="8 9">
    <name type="scientific">Ekhidna lutea</name>
    <dbReference type="NCBI Taxonomy" id="447679"/>
    <lineage>
        <taxon>Bacteria</taxon>
        <taxon>Pseudomonadati</taxon>
        <taxon>Bacteroidota</taxon>
        <taxon>Cytophagia</taxon>
        <taxon>Cytophagales</taxon>
        <taxon>Reichenbachiellaceae</taxon>
        <taxon>Ekhidna</taxon>
    </lineage>
</organism>
<evidence type="ECO:0000256" key="6">
    <source>
        <dbReference type="ARBA" id="ARBA00023211"/>
    </source>
</evidence>
<dbReference type="OrthoDB" id="9802481at2"/>
<keyword evidence="3" id="KW-0479">Metal-binding</keyword>
<feature type="domain" description="Calcineurin-like phosphoesterase" evidence="7">
    <location>
        <begin position="19"/>
        <end position="224"/>
    </location>
</feature>
<dbReference type="EMBL" id="FZPD01000003">
    <property type="protein sequence ID" value="SNT02534.1"/>
    <property type="molecule type" value="Genomic_DNA"/>
</dbReference>
<dbReference type="PANTHER" id="PTHR34990:SF1">
    <property type="entry name" value="UDP-2,3-DIACYLGLUCOSAMINE HYDROLASE"/>
    <property type="match status" value="1"/>
</dbReference>
<keyword evidence="5" id="KW-0472">Membrane</keyword>
<evidence type="ECO:0000256" key="2">
    <source>
        <dbReference type="ARBA" id="ARBA00022519"/>
    </source>
</evidence>
<dbReference type="Gene3D" id="3.60.21.10">
    <property type="match status" value="1"/>
</dbReference>
<evidence type="ECO:0000256" key="4">
    <source>
        <dbReference type="ARBA" id="ARBA00022801"/>
    </source>
</evidence>
<keyword evidence="1" id="KW-1003">Cell membrane</keyword>
<dbReference type="AlphaFoldDB" id="A0A239JCY4"/>
<dbReference type="Pfam" id="PF00149">
    <property type="entry name" value="Metallophos"/>
    <property type="match status" value="1"/>
</dbReference>
<gene>
    <name evidence="8" type="ORF">SAMN05421640_2056</name>
</gene>
<proteinExistence type="predicted"/>
<keyword evidence="6" id="KW-0464">Manganese</keyword>
<evidence type="ECO:0000256" key="3">
    <source>
        <dbReference type="ARBA" id="ARBA00022723"/>
    </source>
</evidence>
<evidence type="ECO:0000256" key="1">
    <source>
        <dbReference type="ARBA" id="ARBA00022475"/>
    </source>
</evidence>
<keyword evidence="2" id="KW-0997">Cell inner membrane</keyword>
<dbReference type="GO" id="GO:0046872">
    <property type="term" value="F:metal ion binding"/>
    <property type="evidence" value="ECO:0007669"/>
    <property type="project" value="UniProtKB-KW"/>
</dbReference>
<dbReference type="GO" id="GO:0009245">
    <property type="term" value="P:lipid A biosynthetic process"/>
    <property type="evidence" value="ECO:0007669"/>
    <property type="project" value="TreeGrafter"/>
</dbReference>
<name>A0A239JCY4_EKHLU</name>
<dbReference type="Proteomes" id="UP000198393">
    <property type="component" value="Unassembled WGS sequence"/>
</dbReference>
<reference evidence="8 9" key="1">
    <citation type="submission" date="2017-06" db="EMBL/GenBank/DDBJ databases">
        <authorList>
            <person name="Kim H.J."/>
            <person name="Triplett B.A."/>
        </authorList>
    </citation>
    <scope>NUCLEOTIDE SEQUENCE [LARGE SCALE GENOMIC DNA]</scope>
    <source>
        <strain evidence="8 9">DSM 19307</strain>
    </source>
</reference>
<dbReference type="InterPro" id="IPR029052">
    <property type="entry name" value="Metallo-depent_PP-like"/>
</dbReference>
<dbReference type="GO" id="GO:0008758">
    <property type="term" value="F:UDP-2,3-diacylglucosamine hydrolase activity"/>
    <property type="evidence" value="ECO:0007669"/>
    <property type="project" value="TreeGrafter"/>
</dbReference>
<evidence type="ECO:0000313" key="8">
    <source>
        <dbReference type="EMBL" id="SNT02534.1"/>
    </source>
</evidence>
<accession>A0A239JCY4</accession>
<evidence type="ECO:0000256" key="5">
    <source>
        <dbReference type="ARBA" id="ARBA00023136"/>
    </source>
</evidence>
<dbReference type="RefSeq" id="WP_089356772.1">
    <property type="nucleotide sequence ID" value="NZ_FZPD01000003.1"/>
</dbReference>
<dbReference type="GO" id="GO:0016020">
    <property type="term" value="C:membrane"/>
    <property type="evidence" value="ECO:0007669"/>
    <property type="project" value="GOC"/>
</dbReference>
<dbReference type="InterPro" id="IPR004843">
    <property type="entry name" value="Calcineurin-like_PHP"/>
</dbReference>